<reference evidence="9 10" key="1">
    <citation type="submission" date="2018-03" db="EMBL/GenBank/DDBJ databases">
        <title>Genomic Encyclopedia of Type Strains, Phase III (KMG-III): the genomes of soil and plant-associated and newly described type strains.</title>
        <authorList>
            <person name="Whitman W."/>
        </authorList>
    </citation>
    <scope>NUCLEOTIDE SEQUENCE [LARGE SCALE GENOMIC DNA]</scope>
    <source>
        <strain evidence="9 10">CGMCC 4.7104</strain>
    </source>
</reference>
<evidence type="ECO:0000256" key="6">
    <source>
        <dbReference type="ARBA" id="ARBA00022837"/>
    </source>
</evidence>
<dbReference type="InterPro" id="IPR011118">
    <property type="entry name" value="Tannase/feruloyl_esterase"/>
</dbReference>
<organism evidence="9 10">
    <name type="scientific">Nonomuraea fuscirosea</name>
    <dbReference type="NCBI Taxonomy" id="1291556"/>
    <lineage>
        <taxon>Bacteria</taxon>
        <taxon>Bacillati</taxon>
        <taxon>Actinomycetota</taxon>
        <taxon>Actinomycetes</taxon>
        <taxon>Streptosporangiales</taxon>
        <taxon>Streptosporangiaceae</taxon>
        <taxon>Nonomuraea</taxon>
    </lineage>
</organism>
<dbReference type="PANTHER" id="PTHR33938:SF15">
    <property type="entry name" value="FERULOYL ESTERASE B-RELATED"/>
    <property type="match status" value="1"/>
</dbReference>
<dbReference type="InterPro" id="IPR029058">
    <property type="entry name" value="AB_hydrolase_fold"/>
</dbReference>
<keyword evidence="2" id="KW-0719">Serine esterase</keyword>
<dbReference type="RefSeq" id="WP_106247776.1">
    <property type="nucleotide sequence ID" value="NZ_PVNG01000019.1"/>
</dbReference>
<proteinExistence type="inferred from homology"/>
<keyword evidence="10" id="KW-1185">Reference proteome</keyword>
<evidence type="ECO:0000256" key="7">
    <source>
        <dbReference type="ARBA" id="ARBA00023157"/>
    </source>
</evidence>
<comment type="caution">
    <text evidence="9">The sequence shown here is derived from an EMBL/GenBank/DDBJ whole genome shotgun (WGS) entry which is preliminary data.</text>
</comment>
<dbReference type="AlphaFoldDB" id="A0A2T0MNS5"/>
<evidence type="ECO:0000313" key="10">
    <source>
        <dbReference type="Proteomes" id="UP000238312"/>
    </source>
</evidence>
<evidence type="ECO:0000256" key="3">
    <source>
        <dbReference type="ARBA" id="ARBA00022723"/>
    </source>
</evidence>
<keyword evidence="6" id="KW-0106">Calcium</keyword>
<dbReference type="SUPFAM" id="SSF53474">
    <property type="entry name" value="alpha/beta-Hydrolases"/>
    <property type="match status" value="1"/>
</dbReference>
<gene>
    <name evidence="9" type="ORF">B0I32_11935</name>
</gene>
<evidence type="ECO:0000313" key="9">
    <source>
        <dbReference type="EMBL" id="PRX59592.1"/>
    </source>
</evidence>
<keyword evidence="4 8" id="KW-0732">Signal</keyword>
<keyword evidence="3" id="KW-0479">Metal-binding</keyword>
<evidence type="ECO:0000256" key="4">
    <source>
        <dbReference type="ARBA" id="ARBA00022729"/>
    </source>
</evidence>
<evidence type="ECO:0000256" key="2">
    <source>
        <dbReference type="ARBA" id="ARBA00022487"/>
    </source>
</evidence>
<dbReference type="Pfam" id="PF07519">
    <property type="entry name" value="Tannase"/>
    <property type="match status" value="1"/>
</dbReference>
<dbReference type="EMBL" id="PVNG01000019">
    <property type="protein sequence ID" value="PRX59592.1"/>
    <property type="molecule type" value="Genomic_DNA"/>
</dbReference>
<dbReference type="GO" id="GO:0046872">
    <property type="term" value="F:metal ion binding"/>
    <property type="evidence" value="ECO:0007669"/>
    <property type="project" value="UniProtKB-KW"/>
</dbReference>
<dbReference type="PANTHER" id="PTHR33938">
    <property type="entry name" value="FERULOYL ESTERASE B-RELATED"/>
    <property type="match status" value="1"/>
</dbReference>
<feature type="chain" id="PRO_5039361611" evidence="8">
    <location>
        <begin position="26"/>
        <end position="540"/>
    </location>
</feature>
<evidence type="ECO:0000256" key="8">
    <source>
        <dbReference type="SAM" id="SignalP"/>
    </source>
</evidence>
<accession>A0A2T0MNS5</accession>
<dbReference type="GO" id="GO:0052689">
    <property type="term" value="F:carboxylic ester hydrolase activity"/>
    <property type="evidence" value="ECO:0007669"/>
    <property type="project" value="UniProtKB-KW"/>
</dbReference>
<dbReference type="Gene3D" id="3.40.50.1820">
    <property type="entry name" value="alpha/beta hydrolase"/>
    <property type="match status" value="1"/>
</dbReference>
<sequence length="540" mass="58205">MSRLYGFLTAVVASTLMVLSIPVNAAARFTSPADGTGGTAGMSTDADAESRACEDLTGISLPHTTITVAETIPAGDYTAPDGRALPSVPGFCRVHGIAKPVPASTIGFEVWIPQQWNQRLLMYGNGGYDSAIDFASMGGPTLAAGYATVGTDTGHTGNDPEVFIQGAANPEIIVDWGHRAVHETIVNAKLVVEAYTGAKPRYSYFIGCSTGGHQALMEAQRYPDDFDGIVAGAPGNNRVALNAGFLWQFLRNHIPGDDTEPIIPAAKLPLLTKAAVGQCRGKDGGRPTDAFLTDPSRCTFDPASLRCRSADAPTCLTARQVKALRTMYAGARDPRTGKQIYPGWPIGSEAAVVDATGRVRSGWSGYWGTTEPARANFWRYWVFNDPHWDWWDFNYHRDLRHAQNKLGPIIDATNPDLRPFRRSGGKLLMYTGWADPVVSAHDTIDYFRQVVRTTSGGRAHETGTFARLFLVPGMTHCSGGPGPNTFDKLTPIVRWVEQGIAPAEIVATKFVNDNPGDGVVTTRSLMPFACEATPWNSAGR</sequence>
<keyword evidence="7" id="KW-1015">Disulfide bond</keyword>
<protein>
    <submittedName>
        <fullName evidence="9">Feruloyl esterase</fullName>
    </submittedName>
</protein>
<name>A0A2T0MNS5_9ACTN</name>
<dbReference type="OrthoDB" id="176867at2"/>
<feature type="signal peptide" evidence="8">
    <location>
        <begin position="1"/>
        <end position="25"/>
    </location>
</feature>
<comment type="similarity">
    <text evidence="1">Belongs to the tannase family.</text>
</comment>
<evidence type="ECO:0000256" key="5">
    <source>
        <dbReference type="ARBA" id="ARBA00022801"/>
    </source>
</evidence>
<dbReference type="Proteomes" id="UP000238312">
    <property type="component" value="Unassembled WGS sequence"/>
</dbReference>
<keyword evidence="5" id="KW-0378">Hydrolase</keyword>
<evidence type="ECO:0000256" key="1">
    <source>
        <dbReference type="ARBA" id="ARBA00006249"/>
    </source>
</evidence>